<reference evidence="4 5" key="1">
    <citation type="submission" date="2016-10" db="EMBL/GenBank/DDBJ databases">
        <authorList>
            <person name="de Groot N.N."/>
        </authorList>
    </citation>
    <scope>NUCLEOTIDE SEQUENCE [LARGE SCALE GENOMIC DNA]</scope>
    <source>
        <strain evidence="4 5">DSM 1801</strain>
    </source>
</reference>
<dbReference type="GO" id="GO:0000166">
    <property type="term" value="F:nucleotide binding"/>
    <property type="evidence" value="ECO:0007669"/>
    <property type="project" value="UniProtKB-KW"/>
</dbReference>
<dbReference type="Proteomes" id="UP000199800">
    <property type="component" value="Unassembled WGS sequence"/>
</dbReference>
<protein>
    <recommendedName>
        <fullName evidence="3">Cas10/Cmr2 second palm domain-containing protein</fullName>
    </recommendedName>
</protein>
<accession>A0A1I0AUJ6</accession>
<dbReference type="GO" id="GO:0051607">
    <property type="term" value="P:defense response to virus"/>
    <property type="evidence" value="ECO:0007669"/>
    <property type="project" value="UniProtKB-KW"/>
</dbReference>
<keyword evidence="5" id="KW-1185">Reference proteome</keyword>
<dbReference type="InterPro" id="IPR054767">
    <property type="entry name" value="Cas10-Cmr2_palm2"/>
</dbReference>
<proteinExistence type="predicted"/>
<dbReference type="InterPro" id="IPR043128">
    <property type="entry name" value="Rev_trsase/Diguanyl_cyclase"/>
</dbReference>
<dbReference type="RefSeq" id="WP_092477242.1">
    <property type="nucleotide sequence ID" value="NZ_FOHN01000006.1"/>
</dbReference>
<organism evidence="4 5">
    <name type="scientific">[Clostridium] polysaccharolyticum</name>
    <dbReference type="NCBI Taxonomy" id="29364"/>
    <lineage>
        <taxon>Bacteria</taxon>
        <taxon>Bacillati</taxon>
        <taxon>Bacillota</taxon>
        <taxon>Clostridia</taxon>
        <taxon>Lachnospirales</taxon>
        <taxon>Lachnospiraceae</taxon>
    </lineage>
</organism>
<dbReference type="AlphaFoldDB" id="A0A1I0AUJ6"/>
<dbReference type="EMBL" id="FOHN01000006">
    <property type="protein sequence ID" value="SES98079.1"/>
    <property type="molecule type" value="Genomic_DNA"/>
</dbReference>
<evidence type="ECO:0000256" key="2">
    <source>
        <dbReference type="ARBA" id="ARBA00023118"/>
    </source>
</evidence>
<dbReference type="STRING" id="29364.SAMN04487772_10647"/>
<name>A0A1I0AUJ6_9FIRM</name>
<sequence>MNNQDNMQQLLNVPVLAMYDVRGIQDYIFRTNRVKEIVGASYIVEDIIQETLTEAAKELEISIEKEWEDKNTESFLSGNTKVEVLFIGGGNAYVLYKTGETCVKINKVMSRKILEKTYSLQLVVAVVKANLDKNTYKEDYDKLRGRLDQIKAEMPIARTLGALPIAKIDPLTGYPLIEQDIFSTEDMSQETFLKLSKYLDERYKEKKIAEAEGKKIVRQFDQFITEHGEESILAIVHIDGNDMGNRIGTLLAKHNNTYEEAVQTMRTISRNINNTFKAEVFENMKAKFENWVTKYNEEPFIKGGTYLRKIIVAGDDITFVCNARVALPLVKYFAEHVSKYNMFEEYDANADKTDYGFSICAGIAYINSHFPFHLGYKVAEACCDEAKRVAKMPENAEHGRIGNWVDFQICRNVQMVDLEEARDKNYSIGNNVKLLQRPYHISVNSDDDVSEKRYNELSKLIKQIEVLREYPRSKAMLLRNTYPKGKEAIEALFTFLQSRDKENILSGIMLDGHSCELFEEDENGCFKAVCYDALELIEFYQDVQFEGEE</sequence>
<evidence type="ECO:0000313" key="5">
    <source>
        <dbReference type="Proteomes" id="UP000199800"/>
    </source>
</evidence>
<feature type="domain" description="Cas10/Cmr2 second palm" evidence="3">
    <location>
        <begin position="233"/>
        <end position="389"/>
    </location>
</feature>
<dbReference type="Pfam" id="PF22335">
    <property type="entry name" value="Cas10-Cmr2_palm2"/>
    <property type="match status" value="1"/>
</dbReference>
<keyword evidence="1" id="KW-0547">Nucleotide-binding</keyword>
<gene>
    <name evidence="4" type="ORF">SAMN04487772_10647</name>
</gene>
<keyword evidence="2" id="KW-0051">Antiviral defense</keyword>
<evidence type="ECO:0000313" key="4">
    <source>
        <dbReference type="EMBL" id="SES98079.1"/>
    </source>
</evidence>
<dbReference type="Gene3D" id="3.30.70.270">
    <property type="match status" value="1"/>
</dbReference>
<evidence type="ECO:0000256" key="1">
    <source>
        <dbReference type="ARBA" id="ARBA00022741"/>
    </source>
</evidence>
<dbReference type="OrthoDB" id="442064at2"/>
<evidence type="ECO:0000259" key="3">
    <source>
        <dbReference type="Pfam" id="PF22335"/>
    </source>
</evidence>